<keyword evidence="3 5" id="KW-1133">Transmembrane helix</keyword>
<evidence type="ECO:0000313" key="8">
    <source>
        <dbReference type="Proteomes" id="UP000242381"/>
    </source>
</evidence>
<feature type="transmembrane region" description="Helical" evidence="5">
    <location>
        <begin position="57"/>
        <end position="80"/>
    </location>
</feature>
<gene>
    <name evidence="7" type="ORF">BCV71DRAFT_267247</name>
</gene>
<dbReference type="Proteomes" id="UP000242381">
    <property type="component" value="Unassembled WGS sequence"/>
</dbReference>
<dbReference type="CDD" id="cd14279">
    <property type="entry name" value="CUE"/>
    <property type="match status" value="1"/>
</dbReference>
<dbReference type="InterPro" id="IPR035952">
    <property type="entry name" value="Rhomboid-like_sf"/>
</dbReference>
<dbReference type="InterPro" id="IPR009060">
    <property type="entry name" value="UBA-like_sf"/>
</dbReference>
<dbReference type="VEuPathDB" id="FungiDB:BCV72DRAFT_317808"/>
<dbReference type="OMA" id="NYQDHRP"/>
<dbReference type="Pfam" id="PF02845">
    <property type="entry name" value="CUE"/>
    <property type="match status" value="1"/>
</dbReference>
<feature type="transmembrane region" description="Helical" evidence="5">
    <location>
        <begin position="92"/>
        <end position="114"/>
    </location>
</feature>
<evidence type="ECO:0000256" key="1">
    <source>
        <dbReference type="ARBA" id="ARBA00004141"/>
    </source>
</evidence>
<evidence type="ECO:0000256" key="4">
    <source>
        <dbReference type="ARBA" id="ARBA00023136"/>
    </source>
</evidence>
<evidence type="ECO:0000256" key="2">
    <source>
        <dbReference type="ARBA" id="ARBA00022692"/>
    </source>
</evidence>
<dbReference type="PANTHER" id="PTHR43066">
    <property type="entry name" value="RHOMBOID-RELATED PROTEIN"/>
    <property type="match status" value="1"/>
</dbReference>
<accession>A0A0A1P6E3</accession>
<dbReference type="GO" id="GO:0043130">
    <property type="term" value="F:ubiquitin binding"/>
    <property type="evidence" value="ECO:0007669"/>
    <property type="project" value="InterPro"/>
</dbReference>
<evidence type="ECO:0000313" key="7">
    <source>
        <dbReference type="EMBL" id="ORE14660.1"/>
    </source>
</evidence>
<feature type="transmembrane region" description="Helical" evidence="5">
    <location>
        <begin position="20"/>
        <end position="36"/>
    </location>
</feature>
<evidence type="ECO:0000259" key="6">
    <source>
        <dbReference type="Pfam" id="PF02845"/>
    </source>
</evidence>
<feature type="transmembrane region" description="Helical" evidence="5">
    <location>
        <begin position="121"/>
        <end position="138"/>
    </location>
</feature>
<comment type="subcellular location">
    <subcellularLocation>
        <location evidence="1">Membrane</location>
        <topology evidence="1">Multi-pass membrane protein</topology>
    </subcellularLocation>
</comment>
<evidence type="ECO:0000256" key="5">
    <source>
        <dbReference type="SAM" id="Phobius"/>
    </source>
</evidence>
<feature type="domain" description="CUE" evidence="6">
    <location>
        <begin position="308"/>
        <end position="337"/>
    </location>
</feature>
<proteinExistence type="predicted"/>
<protein>
    <recommendedName>
        <fullName evidence="6">CUE domain-containing protein</fullName>
    </recommendedName>
</protein>
<dbReference type="AlphaFoldDB" id="A0A0A1P6E3"/>
<evidence type="ECO:0000256" key="3">
    <source>
        <dbReference type="ARBA" id="ARBA00022989"/>
    </source>
</evidence>
<dbReference type="GO" id="GO:0004252">
    <property type="term" value="F:serine-type endopeptidase activity"/>
    <property type="evidence" value="ECO:0007669"/>
    <property type="project" value="TreeGrafter"/>
</dbReference>
<dbReference type="SUPFAM" id="SSF46934">
    <property type="entry name" value="UBA-like"/>
    <property type="match status" value="1"/>
</dbReference>
<reference evidence="7 8" key="1">
    <citation type="journal article" date="2016" name="Proc. Natl. Acad. Sci. U.S.A.">
        <title>Lipid metabolic changes in an early divergent fungus govern the establishment of a mutualistic symbiosis with endobacteria.</title>
        <authorList>
            <person name="Lastovetsky O.A."/>
            <person name="Gaspar M.L."/>
            <person name="Mondo S.J."/>
            <person name="LaButti K.M."/>
            <person name="Sandor L."/>
            <person name="Grigoriev I.V."/>
            <person name="Henry S.A."/>
            <person name="Pawlowska T.E."/>
        </authorList>
    </citation>
    <scope>NUCLEOTIDE SEQUENCE [LARGE SCALE GENOMIC DNA]</scope>
    <source>
        <strain evidence="7 8">ATCC 11559</strain>
    </source>
</reference>
<name>A0A0A1P6E3_RHIZD</name>
<dbReference type="GO" id="GO:0016020">
    <property type="term" value="C:membrane"/>
    <property type="evidence" value="ECO:0007669"/>
    <property type="project" value="UniProtKB-SubCell"/>
</dbReference>
<organism evidence="7 8">
    <name type="scientific">Rhizopus microsporus</name>
    <dbReference type="NCBI Taxonomy" id="58291"/>
    <lineage>
        <taxon>Eukaryota</taxon>
        <taxon>Fungi</taxon>
        <taxon>Fungi incertae sedis</taxon>
        <taxon>Mucoromycota</taxon>
        <taxon>Mucoromycotina</taxon>
        <taxon>Mucoromycetes</taxon>
        <taxon>Mucorales</taxon>
        <taxon>Mucorineae</taxon>
        <taxon>Rhizopodaceae</taxon>
        <taxon>Rhizopus</taxon>
    </lineage>
</organism>
<keyword evidence="2 5" id="KW-0812">Transmembrane</keyword>
<dbReference type="InterPro" id="IPR003892">
    <property type="entry name" value="CUE"/>
</dbReference>
<keyword evidence="4 5" id="KW-0472">Membrane</keyword>
<dbReference type="PANTHER" id="PTHR43066:SF21">
    <property type="entry name" value="UBIQUITIN-ASSOCIATED DOMAIN-CONTAINING PROTEIN 2"/>
    <property type="match status" value="1"/>
</dbReference>
<dbReference type="SUPFAM" id="SSF144091">
    <property type="entry name" value="Rhomboid-like"/>
    <property type="match status" value="1"/>
</dbReference>
<sequence>MTMQSVGPSGFYNVPATKCLILFIGTISVLASIFGLKQHFHLQLTPHITVHHQFSRLFLSHVAFSSSGDFLFGSIILYSMRIIERQYGTSKYTAFLFITTIISTILEVVMLIVGGRIGLKSIPSGPYAIIFAILYQYYRVIPVTYRFRIFGIVMTDKLFLYVLAAQLACSRLLQTLVPSICGLISSAIYRTDVANIKQWRFPTSVQFLASRFILPFFTSSPNPRSSATVPIQRPIITSLSSVDNILANGLMNRRNNTTTNTNETIASARSSLAAEGSSSVREYLDTITGRDVVGSDLEPPSPEYTRILMTMFPDHPRETITRALSSAHNDLNRAVEIMLSTPSPAGESSSSGNNRR</sequence>
<dbReference type="EMBL" id="KV921459">
    <property type="protein sequence ID" value="ORE14660.1"/>
    <property type="molecule type" value="Genomic_DNA"/>
</dbReference>